<proteinExistence type="predicted"/>
<dbReference type="RefSeq" id="WP_338393720.1">
    <property type="nucleotide sequence ID" value="NZ_AP025314.1"/>
</dbReference>
<sequence>MRFFEMKTWLSLVLSFFVFACDSSEEEEMSPEETTVETGALATEIISKVDLAMPATLVINQGEKQEVRFEGDAEIVSKIKREVKDGLWEIKLEPGKHEYKELKIFLTIGRLEAVKLSAAASVSVEDFTGEGVLAVGMTGVGNIDFGTLKGYDEIKTSVSSTGKVEFKKAGSAVRLLTADMSGVSKLYALNLVAEKCVVKVKGLGEVKLNVSETLDAEIGDLGKVYYKGTPAITKKVSGNGVLSAI</sequence>
<name>A0AAU9CEZ7_9BACT</name>
<feature type="signal peptide" evidence="1">
    <location>
        <begin position="1"/>
        <end position="20"/>
    </location>
</feature>
<accession>A0AAU9CEZ7</accession>
<dbReference type="Gene3D" id="2.160.20.120">
    <property type="match status" value="1"/>
</dbReference>
<dbReference type="InterPro" id="IPR021255">
    <property type="entry name" value="DUF2807"/>
</dbReference>
<gene>
    <name evidence="3" type="ORF">FUAX_08900</name>
</gene>
<feature type="domain" description="Putative auto-transporter adhesin head GIN" evidence="2">
    <location>
        <begin position="48"/>
        <end position="230"/>
    </location>
</feature>
<feature type="chain" id="PRO_5043728645" description="Putative auto-transporter adhesin head GIN domain-containing protein" evidence="1">
    <location>
        <begin position="21"/>
        <end position="245"/>
    </location>
</feature>
<keyword evidence="4" id="KW-1185">Reference proteome</keyword>
<organism evidence="3 4">
    <name type="scientific">Fulvitalea axinellae</name>
    <dbReference type="NCBI Taxonomy" id="1182444"/>
    <lineage>
        <taxon>Bacteria</taxon>
        <taxon>Pseudomonadati</taxon>
        <taxon>Bacteroidota</taxon>
        <taxon>Cytophagia</taxon>
        <taxon>Cytophagales</taxon>
        <taxon>Persicobacteraceae</taxon>
        <taxon>Fulvitalea</taxon>
    </lineage>
</organism>
<keyword evidence="1" id="KW-0732">Signal</keyword>
<evidence type="ECO:0000313" key="4">
    <source>
        <dbReference type="Proteomes" id="UP001348817"/>
    </source>
</evidence>
<evidence type="ECO:0000259" key="2">
    <source>
        <dbReference type="Pfam" id="PF10988"/>
    </source>
</evidence>
<dbReference type="Pfam" id="PF10988">
    <property type="entry name" value="DUF2807"/>
    <property type="match status" value="1"/>
</dbReference>
<reference evidence="3 4" key="1">
    <citation type="submission" date="2021-12" db="EMBL/GenBank/DDBJ databases">
        <title>Genome sequencing of bacteria with rrn-lacking chromosome and rrn-plasmid.</title>
        <authorList>
            <person name="Anda M."/>
            <person name="Iwasaki W."/>
        </authorList>
    </citation>
    <scope>NUCLEOTIDE SEQUENCE [LARGE SCALE GENOMIC DNA]</scope>
    <source>
        <strain evidence="3 4">DSM 100852</strain>
    </source>
</reference>
<dbReference type="PROSITE" id="PS51257">
    <property type="entry name" value="PROKAR_LIPOPROTEIN"/>
    <property type="match status" value="1"/>
</dbReference>
<evidence type="ECO:0000313" key="3">
    <source>
        <dbReference type="EMBL" id="BDD08458.1"/>
    </source>
</evidence>
<evidence type="ECO:0000256" key="1">
    <source>
        <dbReference type="SAM" id="SignalP"/>
    </source>
</evidence>
<dbReference type="AlphaFoldDB" id="A0AAU9CEZ7"/>
<dbReference type="Proteomes" id="UP001348817">
    <property type="component" value="Chromosome"/>
</dbReference>
<dbReference type="KEGG" id="fax:FUAX_08900"/>
<dbReference type="EMBL" id="AP025314">
    <property type="protein sequence ID" value="BDD08458.1"/>
    <property type="molecule type" value="Genomic_DNA"/>
</dbReference>
<protein>
    <recommendedName>
        <fullName evidence="2">Putative auto-transporter adhesin head GIN domain-containing protein</fullName>
    </recommendedName>
</protein>